<protein>
    <submittedName>
        <fullName evidence="1">Uncharacterized protein</fullName>
    </submittedName>
</protein>
<gene>
    <name evidence="1" type="ORF">JCM19294_1204</name>
</gene>
<name>A0A090Q1I4_9FLAO</name>
<accession>A0A090Q1I4</accession>
<proteinExistence type="predicted"/>
<comment type="caution">
    <text evidence="1">The sequence shown here is derived from an EMBL/GenBank/DDBJ whole genome shotgun (WGS) entry which is preliminary data.</text>
</comment>
<evidence type="ECO:0000313" key="1">
    <source>
        <dbReference type="EMBL" id="GAK96895.1"/>
    </source>
</evidence>
<dbReference type="AlphaFoldDB" id="A0A090Q1I4"/>
<keyword evidence="2" id="KW-1185">Reference proteome</keyword>
<evidence type="ECO:0000313" key="2">
    <source>
        <dbReference type="Proteomes" id="UP000029221"/>
    </source>
</evidence>
<dbReference type="EMBL" id="BBML01000003">
    <property type="protein sequence ID" value="GAK96895.1"/>
    <property type="molecule type" value="Genomic_DNA"/>
</dbReference>
<reference evidence="1" key="1">
    <citation type="journal article" date="2014" name="Genome Announc.">
        <title>Draft Genome Sequences of Marine Flavobacterium Nonlabens Strains NR17, NR24, NR27, NR32, NR33, and Ara13.</title>
        <authorList>
            <person name="Nakanishi M."/>
            <person name="Meirelles P."/>
            <person name="Suzuki R."/>
            <person name="Takatani N."/>
            <person name="Mino S."/>
            <person name="Suda W."/>
            <person name="Oshima K."/>
            <person name="Hattori M."/>
            <person name="Ohkuma M."/>
            <person name="Hosokawa M."/>
            <person name="Miyashita K."/>
            <person name="Thompson F.L."/>
            <person name="Niwa A."/>
            <person name="Sawabe T."/>
            <person name="Sawabe T."/>
        </authorList>
    </citation>
    <scope>NUCLEOTIDE SEQUENCE [LARGE SCALE GENOMIC DNA]</scope>
    <source>
        <strain evidence="1">JCM 19294</strain>
    </source>
</reference>
<dbReference type="Proteomes" id="UP000029221">
    <property type="component" value="Unassembled WGS sequence"/>
</dbReference>
<sequence length="68" mass="7695">MFPNFNRSLKNMTIGLPIRDNTAAIPIYARTAVIDHRNQARTNNPSKKANALKIPKDIVFDDTDELIN</sequence>
<organism evidence="1 2">
    <name type="scientific">Nonlabens tegetincola</name>
    <dbReference type="NCBI Taxonomy" id="323273"/>
    <lineage>
        <taxon>Bacteria</taxon>
        <taxon>Pseudomonadati</taxon>
        <taxon>Bacteroidota</taxon>
        <taxon>Flavobacteriia</taxon>
        <taxon>Flavobacteriales</taxon>
        <taxon>Flavobacteriaceae</taxon>
        <taxon>Nonlabens</taxon>
    </lineage>
</organism>